<dbReference type="OrthoDB" id="993404at2759"/>
<evidence type="ECO:0000256" key="6">
    <source>
        <dbReference type="SAM" id="MobiDB-lite"/>
    </source>
</evidence>
<keyword evidence="3" id="KW-0238">DNA-binding</keyword>
<dbReference type="GO" id="GO:0046983">
    <property type="term" value="F:protein dimerization activity"/>
    <property type="evidence" value="ECO:0007669"/>
    <property type="project" value="InterPro"/>
</dbReference>
<evidence type="ECO:0000256" key="4">
    <source>
        <dbReference type="ARBA" id="ARBA00023163"/>
    </source>
</evidence>
<dbReference type="InterPro" id="IPR036879">
    <property type="entry name" value="TF_MADSbox_sf"/>
</dbReference>
<feature type="domain" description="MADS-box" evidence="7">
    <location>
        <begin position="1"/>
        <end position="43"/>
    </location>
</feature>
<dbReference type="PROSITE" id="PS50066">
    <property type="entry name" value="MADS_BOX_2"/>
    <property type="match status" value="1"/>
</dbReference>
<keyword evidence="2" id="KW-0805">Transcription regulation</keyword>
<dbReference type="PANTHER" id="PTHR11945">
    <property type="entry name" value="MADS BOX PROTEIN"/>
    <property type="match status" value="1"/>
</dbReference>
<dbReference type="GO" id="GO:0000978">
    <property type="term" value="F:RNA polymerase II cis-regulatory region sequence-specific DNA binding"/>
    <property type="evidence" value="ECO:0007669"/>
    <property type="project" value="TreeGrafter"/>
</dbReference>
<dbReference type="Gene3D" id="3.40.1810.10">
    <property type="entry name" value="Transcription factor, MADS-box"/>
    <property type="match status" value="1"/>
</dbReference>
<dbReference type="KEGG" id="dzi:111276348"/>
<evidence type="ECO:0000256" key="5">
    <source>
        <dbReference type="ARBA" id="ARBA00023242"/>
    </source>
</evidence>
<evidence type="ECO:0000313" key="9">
    <source>
        <dbReference type="RefSeq" id="XP_022717825.1"/>
    </source>
</evidence>
<reference evidence="9" key="1">
    <citation type="submission" date="2025-08" db="UniProtKB">
        <authorList>
            <consortium name="RefSeq"/>
        </authorList>
    </citation>
    <scope>IDENTIFICATION</scope>
    <source>
        <tissue evidence="9">Fruit stalk</tissue>
    </source>
</reference>
<dbReference type="AlphaFoldDB" id="A0A6P5WNW8"/>
<keyword evidence="8" id="KW-1185">Reference proteome</keyword>
<dbReference type="PANTHER" id="PTHR11945:SF818">
    <property type="entry name" value="AGAMOUS-LIKE MADS-BOX PROTEIN AGL62"/>
    <property type="match status" value="1"/>
</dbReference>
<name>A0A6P5WNW8_DURZI</name>
<protein>
    <submittedName>
        <fullName evidence="9">MADS-box protein AGL72-like</fullName>
    </submittedName>
</protein>
<feature type="region of interest" description="Disordered" evidence="6">
    <location>
        <begin position="57"/>
        <end position="76"/>
    </location>
</feature>
<dbReference type="RefSeq" id="XP_022717825.1">
    <property type="nucleotide sequence ID" value="XM_022862090.1"/>
</dbReference>
<gene>
    <name evidence="9" type="primary">LOC111276348</name>
</gene>
<proteinExistence type="predicted"/>
<dbReference type="SMART" id="SM00432">
    <property type="entry name" value="MADS"/>
    <property type="match status" value="1"/>
</dbReference>
<evidence type="ECO:0000256" key="1">
    <source>
        <dbReference type="ARBA" id="ARBA00004123"/>
    </source>
</evidence>
<dbReference type="InterPro" id="IPR002100">
    <property type="entry name" value="TF_MADSbox"/>
</dbReference>
<evidence type="ECO:0000256" key="2">
    <source>
        <dbReference type="ARBA" id="ARBA00023015"/>
    </source>
</evidence>
<dbReference type="Pfam" id="PF00319">
    <property type="entry name" value="SRF-TF"/>
    <property type="match status" value="1"/>
</dbReference>
<accession>A0A6P5WNW8</accession>
<dbReference type="Proteomes" id="UP000515121">
    <property type="component" value="Unplaced"/>
</dbReference>
<evidence type="ECO:0000313" key="8">
    <source>
        <dbReference type="Proteomes" id="UP000515121"/>
    </source>
</evidence>
<dbReference type="PRINTS" id="PR00404">
    <property type="entry name" value="MADSDOMAIN"/>
</dbReference>
<evidence type="ECO:0000256" key="3">
    <source>
        <dbReference type="ARBA" id="ARBA00023125"/>
    </source>
</evidence>
<dbReference type="SUPFAM" id="SSF55455">
    <property type="entry name" value="SRF-like"/>
    <property type="match status" value="1"/>
</dbReference>
<keyword evidence="4" id="KW-0804">Transcription</keyword>
<keyword evidence="5" id="KW-0539">Nucleus</keyword>
<dbReference type="GeneID" id="111276348"/>
<sequence length="142" mass="15519">MATSKRRGNLFKKATELSTLCGARVAIVTISEKGKVSMFPNSDTVIHRYVTRKGSLKSTSGNGMMKLRKKQHVEGAKKEAVKKAEMKELMNNQSAEKAVGVDIATPVDLRSQWPGVTCAAEWSSSIADVILNSRSDMGSRKF</sequence>
<dbReference type="GO" id="GO:0000981">
    <property type="term" value="F:DNA-binding transcription factor activity, RNA polymerase II-specific"/>
    <property type="evidence" value="ECO:0007669"/>
    <property type="project" value="TreeGrafter"/>
</dbReference>
<dbReference type="GO" id="GO:0005634">
    <property type="term" value="C:nucleus"/>
    <property type="evidence" value="ECO:0007669"/>
    <property type="project" value="UniProtKB-SubCell"/>
</dbReference>
<evidence type="ECO:0000259" key="7">
    <source>
        <dbReference type="PROSITE" id="PS50066"/>
    </source>
</evidence>
<organism evidence="8 9">
    <name type="scientific">Durio zibethinus</name>
    <name type="common">Durian</name>
    <dbReference type="NCBI Taxonomy" id="66656"/>
    <lineage>
        <taxon>Eukaryota</taxon>
        <taxon>Viridiplantae</taxon>
        <taxon>Streptophyta</taxon>
        <taxon>Embryophyta</taxon>
        <taxon>Tracheophyta</taxon>
        <taxon>Spermatophyta</taxon>
        <taxon>Magnoliopsida</taxon>
        <taxon>eudicotyledons</taxon>
        <taxon>Gunneridae</taxon>
        <taxon>Pentapetalae</taxon>
        <taxon>rosids</taxon>
        <taxon>malvids</taxon>
        <taxon>Malvales</taxon>
        <taxon>Malvaceae</taxon>
        <taxon>Helicteroideae</taxon>
        <taxon>Durio</taxon>
    </lineage>
</organism>
<comment type="subcellular location">
    <subcellularLocation>
        <location evidence="1">Nucleus</location>
    </subcellularLocation>
</comment>